<name>A0A0E9TX11_ANGAN</name>
<evidence type="ECO:0000313" key="1">
    <source>
        <dbReference type="EMBL" id="JAH58002.1"/>
    </source>
</evidence>
<reference evidence="1" key="2">
    <citation type="journal article" date="2015" name="Fish Shellfish Immunol.">
        <title>Early steps in the European eel (Anguilla anguilla)-Vibrio vulnificus interaction in the gills: Role of the RtxA13 toxin.</title>
        <authorList>
            <person name="Callol A."/>
            <person name="Pajuelo D."/>
            <person name="Ebbesson L."/>
            <person name="Teles M."/>
            <person name="MacKenzie S."/>
            <person name="Amaro C."/>
        </authorList>
    </citation>
    <scope>NUCLEOTIDE SEQUENCE</scope>
</reference>
<protein>
    <submittedName>
        <fullName evidence="1">Uncharacterized protein</fullName>
    </submittedName>
</protein>
<organism evidence="1">
    <name type="scientific">Anguilla anguilla</name>
    <name type="common">European freshwater eel</name>
    <name type="synonym">Muraena anguilla</name>
    <dbReference type="NCBI Taxonomy" id="7936"/>
    <lineage>
        <taxon>Eukaryota</taxon>
        <taxon>Metazoa</taxon>
        <taxon>Chordata</taxon>
        <taxon>Craniata</taxon>
        <taxon>Vertebrata</taxon>
        <taxon>Euteleostomi</taxon>
        <taxon>Actinopterygii</taxon>
        <taxon>Neopterygii</taxon>
        <taxon>Teleostei</taxon>
        <taxon>Anguilliformes</taxon>
        <taxon>Anguillidae</taxon>
        <taxon>Anguilla</taxon>
    </lineage>
</organism>
<accession>A0A0E9TX11</accession>
<sequence>MYRQENSAQQANTLKSKKIIKGTLKVQHLSGEAREKRMRTLPSPLPDFYTIWISQNQNQGTCMRCMRV</sequence>
<proteinExistence type="predicted"/>
<reference evidence="1" key="1">
    <citation type="submission" date="2014-11" db="EMBL/GenBank/DDBJ databases">
        <authorList>
            <person name="Amaro Gonzalez C."/>
        </authorList>
    </citation>
    <scope>NUCLEOTIDE SEQUENCE</scope>
</reference>
<dbReference type="EMBL" id="GBXM01050575">
    <property type="protein sequence ID" value="JAH58002.1"/>
    <property type="molecule type" value="Transcribed_RNA"/>
</dbReference>
<dbReference type="AlphaFoldDB" id="A0A0E9TX11"/>